<protein>
    <submittedName>
        <fullName evidence="2">Uncharacterized protein</fullName>
    </submittedName>
</protein>
<accession>A0A365NYX5</accession>
<keyword evidence="3" id="KW-1185">Reference proteome</keyword>
<reference evidence="2 3" key="1">
    <citation type="submission" date="2018-06" db="EMBL/GenBank/DDBJ databases">
        <title>Flavobacterium tibetense sp. nov., isolated from a wetland YonghuCo on Tibetan Plateau.</title>
        <authorList>
            <person name="Xing P."/>
            <person name="Phurbu D."/>
            <person name="Lu H."/>
        </authorList>
    </citation>
    <scope>NUCLEOTIDE SEQUENCE [LARGE SCALE GENOMIC DNA]</scope>
    <source>
        <strain evidence="2 3">YH5</strain>
    </source>
</reference>
<proteinExistence type="predicted"/>
<dbReference type="AlphaFoldDB" id="A0A365NYX5"/>
<gene>
    <name evidence="2" type="ORF">DPN68_12960</name>
</gene>
<dbReference type="OrthoDB" id="1355562at2"/>
<feature type="signal peptide" evidence="1">
    <location>
        <begin position="1"/>
        <end position="21"/>
    </location>
</feature>
<dbReference type="EMBL" id="QLST01000037">
    <property type="protein sequence ID" value="RBA26866.1"/>
    <property type="molecule type" value="Genomic_DNA"/>
</dbReference>
<sequence>MKIKKILNLFILISIAFQLKAQDLVSNKMIEIEFQTIEKKSNDIIIASVIEIKSNGERIGIIYGDYDGISNFKVCSKKIKNDKITLNVYGIKCKPFKKTYKIEDDSKIIINLNYGETKYKTLEDRKFILAQLNIPICDVEISESENDIIYYQHCDGRIKTKNEIPDIELSEWERIEK</sequence>
<organism evidence="2 3">
    <name type="scientific">Flavobacterium tibetense</name>
    <dbReference type="NCBI Taxonomy" id="2233533"/>
    <lineage>
        <taxon>Bacteria</taxon>
        <taxon>Pseudomonadati</taxon>
        <taxon>Bacteroidota</taxon>
        <taxon>Flavobacteriia</taxon>
        <taxon>Flavobacteriales</taxon>
        <taxon>Flavobacteriaceae</taxon>
        <taxon>Flavobacterium</taxon>
    </lineage>
</organism>
<dbReference type="RefSeq" id="WP_113990042.1">
    <property type="nucleotide sequence ID" value="NZ_QLST01000037.1"/>
</dbReference>
<evidence type="ECO:0000256" key="1">
    <source>
        <dbReference type="SAM" id="SignalP"/>
    </source>
</evidence>
<evidence type="ECO:0000313" key="3">
    <source>
        <dbReference type="Proteomes" id="UP000253319"/>
    </source>
</evidence>
<feature type="chain" id="PRO_5016884646" evidence="1">
    <location>
        <begin position="22"/>
        <end position="177"/>
    </location>
</feature>
<name>A0A365NYX5_9FLAO</name>
<keyword evidence="1" id="KW-0732">Signal</keyword>
<evidence type="ECO:0000313" key="2">
    <source>
        <dbReference type="EMBL" id="RBA26866.1"/>
    </source>
</evidence>
<comment type="caution">
    <text evidence="2">The sequence shown here is derived from an EMBL/GenBank/DDBJ whole genome shotgun (WGS) entry which is preliminary data.</text>
</comment>
<dbReference type="Proteomes" id="UP000253319">
    <property type="component" value="Unassembled WGS sequence"/>
</dbReference>